<dbReference type="Proteomes" id="UP000030475">
    <property type="component" value="Unassembled WGS sequence"/>
</dbReference>
<dbReference type="AlphaFoldDB" id="A0A095N079"/>
<evidence type="ECO:0000313" key="2">
    <source>
        <dbReference type="Proteomes" id="UP000030475"/>
    </source>
</evidence>
<dbReference type="KEGG" id="but:X994_3794"/>
<gene>
    <name evidence="1" type="ORF">Y036_4230</name>
</gene>
<reference evidence="1 2" key="1">
    <citation type="submission" date="2014-08" db="EMBL/GenBank/DDBJ databases">
        <authorList>
            <person name="Bunnell A."/>
            <person name="Chain P.S."/>
            <person name="Chertkov O."/>
            <person name="Currie B.J."/>
            <person name="Daligault H.E."/>
            <person name="Davenport K.W."/>
            <person name="Davis C."/>
            <person name="Gleasner C.D."/>
            <person name="Johnson S.L."/>
            <person name="Kaestli M."/>
            <person name="Koren S."/>
            <person name="Kunde Y.A."/>
            <person name="Mayo M."/>
            <person name="McMurry K.K."/>
            <person name="Price E.P."/>
            <person name="Reitenga K.G."/>
            <person name="Robison R."/>
            <person name="Rosovitz M.J."/>
            <person name="Sarovich D.S."/>
            <person name="Teshima H."/>
        </authorList>
    </citation>
    <scope>NUCLEOTIDE SEQUENCE [LARGE SCALE GENOMIC DNA]</scope>
    <source>
        <strain evidence="1 2">MSHR44</strain>
    </source>
</reference>
<name>A0A095N079_BURPE</name>
<evidence type="ECO:0000313" key="1">
    <source>
        <dbReference type="EMBL" id="KGX10896.1"/>
    </source>
</evidence>
<dbReference type="EMBL" id="JQIM01000009">
    <property type="protein sequence ID" value="KGX10896.1"/>
    <property type="molecule type" value="Genomic_DNA"/>
</dbReference>
<comment type="caution">
    <text evidence="1">The sequence shown here is derived from an EMBL/GenBank/DDBJ whole genome shotgun (WGS) entry which is preliminary data.</text>
</comment>
<proteinExistence type="predicted"/>
<organism evidence="1 2">
    <name type="scientific">Burkholderia pseudomallei</name>
    <name type="common">Pseudomonas pseudomallei</name>
    <dbReference type="NCBI Taxonomy" id="28450"/>
    <lineage>
        <taxon>Bacteria</taxon>
        <taxon>Pseudomonadati</taxon>
        <taxon>Pseudomonadota</taxon>
        <taxon>Betaproteobacteria</taxon>
        <taxon>Burkholderiales</taxon>
        <taxon>Burkholderiaceae</taxon>
        <taxon>Burkholderia</taxon>
        <taxon>pseudomallei group</taxon>
    </lineage>
</organism>
<accession>A0A095N079</accession>
<sequence length="52" mass="5413">MADPEFVSLVEMGLAMAMAAGRSIVPGASLTPRGRELVERIACAKAAAVQRI</sequence>
<protein>
    <submittedName>
        <fullName evidence="1">Uncharacterized protein</fullName>
    </submittedName>
</protein>